<evidence type="ECO:0000256" key="1">
    <source>
        <dbReference type="SAM" id="MobiDB-lite"/>
    </source>
</evidence>
<dbReference type="EnsemblPlants" id="Pp3c21_550V3.2">
    <property type="protein sequence ID" value="Pp3c21_550V3.2"/>
    <property type="gene ID" value="Pp3c21_550"/>
</dbReference>
<dbReference type="EnsemblPlants" id="Pp3c21_550V3.1">
    <property type="protein sequence ID" value="Pp3c21_550V3.1"/>
    <property type="gene ID" value="Pp3c21_550"/>
</dbReference>
<dbReference type="Gramene" id="Pp3c21_550V3.1">
    <property type="protein sequence ID" value="Pp3c21_550V3.1"/>
    <property type="gene ID" value="Pp3c21_550"/>
</dbReference>
<dbReference type="Proteomes" id="UP000006727">
    <property type="component" value="Chromosome 21"/>
</dbReference>
<feature type="compositionally biased region" description="Basic and acidic residues" evidence="1">
    <location>
        <begin position="339"/>
        <end position="352"/>
    </location>
</feature>
<sequence>MAILHSRHTFLSVLNPGHNLRQSSSCLRRNILQAFEPNFSKGATSALVVCNAESPFGVADLKQSERSSFVSRCDGLALNHGRVIMNAVDRIDSDEELLDNQDRIIGALQIGVIGCRRSASWICFGGGKRPRRKRAWKTTNRKGSFAKARKLVDLIDETPPAKEDIYGALDAFVAWELEFPIIAIKKAMAFMAEEQKWRQIIQVSKWMLSKGQGKTMGTFTLLLEALDHEGRVEEADALFEKLLTEHEDATPRYMFTVVIAMFERHNNPRRLLQVFADMEELEIKPDMVTVERVARTYRSIGLMKRAEAVEAKYPPTKWGFRYKRGKAYRVRVTADDKVIKSDGSGKSDDSGKTESGAEEGEESDVDSDSDDEGFTYEDEDFTRETILST</sequence>
<accession>A0A2K1IQ78</accession>
<evidence type="ECO:0000313" key="3">
    <source>
        <dbReference type="EnsemblPlants" id="Pp3c21_550V3.1"/>
    </source>
</evidence>
<protein>
    <recommendedName>
        <fullName evidence="5">Pentacotripeptide-repeat region of PRORP domain-containing protein</fullName>
    </recommendedName>
</protein>
<gene>
    <name evidence="3" type="primary">LOC112274225</name>
    <name evidence="2" type="ORF">PHYPA_025561</name>
</gene>
<organism evidence="2">
    <name type="scientific">Physcomitrium patens</name>
    <name type="common">Spreading-leaved earth moss</name>
    <name type="synonym">Physcomitrella patens</name>
    <dbReference type="NCBI Taxonomy" id="3218"/>
    <lineage>
        <taxon>Eukaryota</taxon>
        <taxon>Viridiplantae</taxon>
        <taxon>Streptophyta</taxon>
        <taxon>Embryophyta</taxon>
        <taxon>Bryophyta</taxon>
        <taxon>Bryophytina</taxon>
        <taxon>Bryopsida</taxon>
        <taxon>Funariidae</taxon>
        <taxon>Funariales</taxon>
        <taxon>Funariaceae</taxon>
        <taxon>Physcomitrium</taxon>
    </lineage>
</organism>
<dbReference type="RefSeq" id="XP_024359273.1">
    <property type="nucleotide sequence ID" value="XM_024503505.2"/>
</dbReference>
<dbReference type="Gramene" id="Pp3c21_550V3.2">
    <property type="protein sequence ID" value="Pp3c21_550V3.2"/>
    <property type="gene ID" value="Pp3c21_550"/>
</dbReference>
<feature type="region of interest" description="Disordered" evidence="1">
    <location>
        <begin position="339"/>
        <end position="389"/>
    </location>
</feature>
<evidence type="ECO:0000313" key="2">
    <source>
        <dbReference type="EMBL" id="PNR31440.1"/>
    </source>
</evidence>
<dbReference type="AlphaFoldDB" id="A0A2K1IQ78"/>
<feature type="compositionally biased region" description="Acidic residues" evidence="1">
    <location>
        <begin position="356"/>
        <end position="381"/>
    </location>
</feature>
<proteinExistence type="predicted"/>
<dbReference type="InterPro" id="IPR011990">
    <property type="entry name" value="TPR-like_helical_dom_sf"/>
</dbReference>
<name>A0A2K1IQ78_PHYPA</name>
<dbReference type="PANTHER" id="PTHR46782:SF1">
    <property type="entry name" value="OS01G0757700 PROTEIN"/>
    <property type="match status" value="1"/>
</dbReference>
<dbReference type="PANTHER" id="PTHR46782">
    <property type="entry name" value="OS01G0757700 PROTEIN"/>
    <property type="match status" value="1"/>
</dbReference>
<dbReference type="GeneID" id="112274225"/>
<reference evidence="2 4" key="2">
    <citation type="journal article" date="2018" name="Plant J.">
        <title>The Physcomitrella patens chromosome-scale assembly reveals moss genome structure and evolution.</title>
        <authorList>
            <person name="Lang D."/>
            <person name="Ullrich K.K."/>
            <person name="Murat F."/>
            <person name="Fuchs J."/>
            <person name="Jenkins J."/>
            <person name="Haas F.B."/>
            <person name="Piednoel M."/>
            <person name="Gundlach H."/>
            <person name="Van Bel M."/>
            <person name="Meyberg R."/>
            <person name="Vives C."/>
            <person name="Morata J."/>
            <person name="Symeonidi A."/>
            <person name="Hiss M."/>
            <person name="Muchero W."/>
            <person name="Kamisugi Y."/>
            <person name="Saleh O."/>
            <person name="Blanc G."/>
            <person name="Decker E.L."/>
            <person name="van Gessel N."/>
            <person name="Grimwood J."/>
            <person name="Hayes R.D."/>
            <person name="Graham S.W."/>
            <person name="Gunter L.E."/>
            <person name="McDaniel S.F."/>
            <person name="Hoernstein S.N.W."/>
            <person name="Larsson A."/>
            <person name="Li F.W."/>
            <person name="Perroud P.F."/>
            <person name="Phillips J."/>
            <person name="Ranjan P."/>
            <person name="Rokshar D.S."/>
            <person name="Rothfels C.J."/>
            <person name="Schneider L."/>
            <person name="Shu S."/>
            <person name="Stevenson D.W."/>
            <person name="Thummler F."/>
            <person name="Tillich M."/>
            <person name="Villarreal Aguilar J.C."/>
            <person name="Widiez T."/>
            <person name="Wong G.K."/>
            <person name="Wymore A."/>
            <person name="Zhang Y."/>
            <person name="Zimmer A.D."/>
            <person name="Quatrano R.S."/>
            <person name="Mayer K.F.X."/>
            <person name="Goodstein D."/>
            <person name="Casacuberta J.M."/>
            <person name="Vandepoele K."/>
            <person name="Reski R."/>
            <person name="Cuming A.C."/>
            <person name="Tuskan G.A."/>
            <person name="Maumus F."/>
            <person name="Salse J."/>
            <person name="Schmutz J."/>
            <person name="Rensing S.A."/>
        </authorList>
    </citation>
    <scope>NUCLEOTIDE SEQUENCE [LARGE SCALE GENOMIC DNA]</scope>
    <source>
        <strain evidence="3 4">cv. Gransden 2004</strain>
    </source>
</reference>
<reference evidence="2 4" key="1">
    <citation type="journal article" date="2008" name="Science">
        <title>The Physcomitrella genome reveals evolutionary insights into the conquest of land by plants.</title>
        <authorList>
            <person name="Rensing S."/>
            <person name="Lang D."/>
            <person name="Zimmer A."/>
            <person name="Terry A."/>
            <person name="Salamov A."/>
            <person name="Shapiro H."/>
            <person name="Nishiyama T."/>
            <person name="Perroud P.-F."/>
            <person name="Lindquist E."/>
            <person name="Kamisugi Y."/>
            <person name="Tanahashi T."/>
            <person name="Sakakibara K."/>
            <person name="Fujita T."/>
            <person name="Oishi K."/>
            <person name="Shin-I T."/>
            <person name="Kuroki Y."/>
            <person name="Toyoda A."/>
            <person name="Suzuki Y."/>
            <person name="Hashimoto A."/>
            <person name="Yamaguchi K."/>
            <person name="Sugano A."/>
            <person name="Kohara Y."/>
            <person name="Fujiyama A."/>
            <person name="Anterola A."/>
            <person name="Aoki S."/>
            <person name="Ashton N."/>
            <person name="Barbazuk W.B."/>
            <person name="Barker E."/>
            <person name="Bennetzen J."/>
            <person name="Bezanilla M."/>
            <person name="Blankenship R."/>
            <person name="Cho S.H."/>
            <person name="Dutcher S."/>
            <person name="Estelle M."/>
            <person name="Fawcett J.A."/>
            <person name="Gundlach H."/>
            <person name="Hanada K."/>
            <person name="Heyl A."/>
            <person name="Hicks K.A."/>
            <person name="Hugh J."/>
            <person name="Lohr M."/>
            <person name="Mayer K."/>
            <person name="Melkozernov A."/>
            <person name="Murata T."/>
            <person name="Nelson D."/>
            <person name="Pils B."/>
            <person name="Prigge M."/>
            <person name="Reiss B."/>
            <person name="Renner T."/>
            <person name="Rombauts S."/>
            <person name="Rushton P."/>
            <person name="Sanderfoot A."/>
            <person name="Schween G."/>
            <person name="Shiu S.-H."/>
            <person name="Stueber K."/>
            <person name="Theodoulou F.L."/>
            <person name="Tu H."/>
            <person name="Van de Peer Y."/>
            <person name="Verrier P.J."/>
            <person name="Waters E."/>
            <person name="Wood A."/>
            <person name="Yang L."/>
            <person name="Cove D."/>
            <person name="Cuming A."/>
            <person name="Hasebe M."/>
            <person name="Lucas S."/>
            <person name="Mishler D.B."/>
            <person name="Reski R."/>
            <person name="Grigoriev I."/>
            <person name="Quatrano R.S."/>
            <person name="Boore J.L."/>
        </authorList>
    </citation>
    <scope>NUCLEOTIDE SEQUENCE [LARGE SCALE GENOMIC DNA]</scope>
    <source>
        <strain evidence="3 4">cv. Gransden 2004</strain>
    </source>
</reference>
<dbReference type="Gene3D" id="1.25.40.10">
    <property type="entry name" value="Tetratricopeptide repeat domain"/>
    <property type="match status" value="1"/>
</dbReference>
<dbReference type="OrthoDB" id="730418at2759"/>
<dbReference type="PaxDb" id="3218-PP1S286_16V6.1"/>
<reference evidence="3" key="3">
    <citation type="submission" date="2020-12" db="UniProtKB">
        <authorList>
            <consortium name="EnsemblPlants"/>
        </authorList>
    </citation>
    <scope>IDENTIFICATION</scope>
</reference>
<dbReference type="EMBL" id="ABEU02000021">
    <property type="protein sequence ID" value="PNR31440.1"/>
    <property type="molecule type" value="Genomic_DNA"/>
</dbReference>
<dbReference type="STRING" id="3218.A0A2K1IQ78"/>
<keyword evidence="4" id="KW-1185">Reference proteome</keyword>
<evidence type="ECO:0008006" key="5">
    <source>
        <dbReference type="Google" id="ProtNLM"/>
    </source>
</evidence>
<evidence type="ECO:0000313" key="4">
    <source>
        <dbReference type="Proteomes" id="UP000006727"/>
    </source>
</evidence>
<dbReference type="InterPro" id="IPR044646">
    <property type="entry name" value="EMB1417-like"/>
</dbReference>